<organism evidence="1 2">
    <name type="scientific">Dactylonectria macrodidyma</name>
    <dbReference type="NCBI Taxonomy" id="307937"/>
    <lineage>
        <taxon>Eukaryota</taxon>
        <taxon>Fungi</taxon>
        <taxon>Dikarya</taxon>
        <taxon>Ascomycota</taxon>
        <taxon>Pezizomycotina</taxon>
        <taxon>Sordariomycetes</taxon>
        <taxon>Hypocreomycetidae</taxon>
        <taxon>Hypocreales</taxon>
        <taxon>Nectriaceae</taxon>
        <taxon>Dactylonectria</taxon>
    </lineage>
</organism>
<gene>
    <name evidence="1" type="ORF">EDB81DRAFT_884368</name>
</gene>
<comment type="caution">
    <text evidence="1">The sequence shown here is derived from an EMBL/GenBank/DDBJ whole genome shotgun (WGS) entry which is preliminary data.</text>
</comment>
<sequence length="290" mass="33290">MLYKPMGERPREMPAQFILKWGVEKEGKQPTVRGYTIDTAYAQLAPKYIYQEDLRSGHQCTLFDHVKRIGGGNDVVITIGFKSRREVEAFQGAVLHHKVIPDFGETVLAQSITWIERPSSVFKPGRRWSTDRPQIQFWAESAPNYYPQNEIQNTNSAADSLRRPSVSSTYSSNTPSQAKFVAMAVYGSNRSLKVLPLNTGDKVFSLEPDCTIMITRNTRDGHRKFSIAPIDADIPWEIEESDFAAPNIPLEELLLQWGDERMKMDRAWIRLPDPRDLELFKRAVRSEWRD</sequence>
<keyword evidence="2" id="KW-1185">Reference proteome</keyword>
<evidence type="ECO:0000313" key="1">
    <source>
        <dbReference type="EMBL" id="KAH7143769.1"/>
    </source>
</evidence>
<evidence type="ECO:0000313" key="2">
    <source>
        <dbReference type="Proteomes" id="UP000738349"/>
    </source>
</evidence>
<protein>
    <submittedName>
        <fullName evidence="1">Uncharacterized protein</fullName>
    </submittedName>
</protein>
<dbReference type="Proteomes" id="UP000738349">
    <property type="component" value="Unassembled WGS sequence"/>
</dbReference>
<dbReference type="EMBL" id="JAGMUV010000009">
    <property type="protein sequence ID" value="KAH7143769.1"/>
    <property type="molecule type" value="Genomic_DNA"/>
</dbReference>
<proteinExistence type="predicted"/>
<reference evidence="1" key="1">
    <citation type="journal article" date="2021" name="Nat. Commun.">
        <title>Genetic determinants of endophytism in the Arabidopsis root mycobiome.</title>
        <authorList>
            <person name="Mesny F."/>
            <person name="Miyauchi S."/>
            <person name="Thiergart T."/>
            <person name="Pickel B."/>
            <person name="Atanasova L."/>
            <person name="Karlsson M."/>
            <person name="Huettel B."/>
            <person name="Barry K.W."/>
            <person name="Haridas S."/>
            <person name="Chen C."/>
            <person name="Bauer D."/>
            <person name="Andreopoulos W."/>
            <person name="Pangilinan J."/>
            <person name="LaButti K."/>
            <person name="Riley R."/>
            <person name="Lipzen A."/>
            <person name="Clum A."/>
            <person name="Drula E."/>
            <person name="Henrissat B."/>
            <person name="Kohler A."/>
            <person name="Grigoriev I.V."/>
            <person name="Martin F.M."/>
            <person name="Hacquard S."/>
        </authorList>
    </citation>
    <scope>NUCLEOTIDE SEQUENCE</scope>
    <source>
        <strain evidence="1">MPI-CAGE-AT-0147</strain>
    </source>
</reference>
<name>A0A9P9ESW0_9HYPO</name>
<dbReference type="AlphaFoldDB" id="A0A9P9ESW0"/>
<accession>A0A9P9ESW0</accession>